<evidence type="ECO:0000256" key="1">
    <source>
        <dbReference type="SAM" id="Coils"/>
    </source>
</evidence>
<keyword evidence="1" id="KW-0175">Coiled coil</keyword>
<dbReference type="AlphaFoldDB" id="A0A075B0X7"/>
<gene>
    <name evidence="2" type="ORF">O9G_005942</name>
</gene>
<accession>A0A075B0X7</accession>
<sequence length="105" mass="12209">MDVTKRKTEQILFEWETTSINDKKIRLIEAVAPLRETMGRCEVEDLEGLDPDVQLVVLKEICEEYLIKIDSMQDSRSRQGKEVMGLKSKVERLERNIDEIGITIE</sequence>
<dbReference type="EMBL" id="KE560627">
    <property type="protein sequence ID" value="EPZ36219.1"/>
    <property type="molecule type" value="Genomic_DNA"/>
</dbReference>
<name>A0A075B0X7_ROZAC</name>
<feature type="coiled-coil region" evidence="1">
    <location>
        <begin position="76"/>
        <end position="103"/>
    </location>
</feature>
<organism evidence="2 3">
    <name type="scientific">Rozella allomycis (strain CSF55)</name>
    <dbReference type="NCBI Taxonomy" id="988480"/>
    <lineage>
        <taxon>Eukaryota</taxon>
        <taxon>Fungi</taxon>
        <taxon>Fungi incertae sedis</taxon>
        <taxon>Cryptomycota</taxon>
        <taxon>Cryptomycota incertae sedis</taxon>
        <taxon>Rozella</taxon>
    </lineage>
</organism>
<reference evidence="2 3" key="1">
    <citation type="journal article" date="2013" name="Curr. Biol.">
        <title>Shared signatures of parasitism and phylogenomics unite Cryptomycota and microsporidia.</title>
        <authorList>
            <person name="James T.Y."/>
            <person name="Pelin A."/>
            <person name="Bonen L."/>
            <person name="Ahrendt S."/>
            <person name="Sain D."/>
            <person name="Corradi N."/>
            <person name="Stajich J.E."/>
        </authorList>
    </citation>
    <scope>NUCLEOTIDE SEQUENCE [LARGE SCALE GENOMIC DNA]</scope>
    <source>
        <strain evidence="2 3">CSF55</strain>
    </source>
</reference>
<evidence type="ECO:0000313" key="3">
    <source>
        <dbReference type="Proteomes" id="UP000030755"/>
    </source>
</evidence>
<evidence type="ECO:0000313" key="2">
    <source>
        <dbReference type="EMBL" id="EPZ36219.1"/>
    </source>
</evidence>
<keyword evidence="3" id="KW-1185">Reference proteome</keyword>
<protein>
    <submittedName>
        <fullName evidence="2">Uncharacterized protein</fullName>
    </submittedName>
</protein>
<feature type="non-terminal residue" evidence="2">
    <location>
        <position position="105"/>
    </location>
</feature>
<dbReference type="Proteomes" id="UP000030755">
    <property type="component" value="Unassembled WGS sequence"/>
</dbReference>
<dbReference type="HOGENOM" id="CLU_2243059_0_0_1"/>
<proteinExistence type="predicted"/>